<dbReference type="InterPro" id="IPR004841">
    <property type="entry name" value="AA-permease/SLC12A_dom"/>
</dbReference>
<accession>A0A6M1TEI0</accession>
<dbReference type="FunFam" id="1.20.1740.10:FF:000013">
    <property type="entry name" value="Solute carrier family 12 member"/>
    <property type="match status" value="1"/>
</dbReference>
<feature type="domain" description="Prokaryotic cation-chloride cotransporter second C-terminal subdomain" evidence="9">
    <location>
        <begin position="609"/>
        <end position="740"/>
    </location>
</feature>
<dbReference type="PANTHER" id="PTHR11827">
    <property type="entry name" value="SOLUTE CARRIER FAMILY 12, CATION COTRANSPORTERS"/>
    <property type="match status" value="1"/>
</dbReference>
<evidence type="ECO:0000259" key="10">
    <source>
        <dbReference type="Pfam" id="PF21555"/>
    </source>
</evidence>
<keyword evidence="3" id="KW-0813">Transport</keyword>
<comment type="subcellular location">
    <subcellularLocation>
        <location evidence="1">Membrane</location>
        <topology evidence="1">Multi-pass membrane protein</topology>
    </subcellularLocation>
</comment>
<feature type="transmembrane region" description="Helical" evidence="7">
    <location>
        <begin position="169"/>
        <end position="190"/>
    </location>
</feature>
<feature type="transmembrane region" description="Helical" evidence="7">
    <location>
        <begin position="243"/>
        <end position="267"/>
    </location>
</feature>
<feature type="transmembrane region" description="Helical" evidence="7">
    <location>
        <begin position="362"/>
        <end position="383"/>
    </location>
</feature>
<reference evidence="11 12" key="1">
    <citation type="submission" date="2020-02" db="EMBL/GenBank/DDBJ databases">
        <title>Aliifodinibius halophilus 2W32, complete genome.</title>
        <authorList>
            <person name="Li Y."/>
            <person name="Wu S."/>
        </authorList>
    </citation>
    <scope>NUCLEOTIDE SEQUENCE [LARGE SCALE GENOMIC DNA]</scope>
    <source>
        <strain evidence="11 12">2W32</strain>
    </source>
</reference>
<feature type="transmembrane region" description="Helical" evidence="7">
    <location>
        <begin position="404"/>
        <end position="436"/>
    </location>
</feature>
<dbReference type="GO" id="GO:0015377">
    <property type="term" value="F:chloride:monoatomic cation symporter activity"/>
    <property type="evidence" value="ECO:0007669"/>
    <property type="project" value="InterPro"/>
</dbReference>
<keyword evidence="6 7" id="KW-0472">Membrane</keyword>
<dbReference type="GO" id="GO:0016020">
    <property type="term" value="C:membrane"/>
    <property type="evidence" value="ECO:0007669"/>
    <property type="project" value="UniProtKB-SubCell"/>
</dbReference>
<organism evidence="11 12">
    <name type="scientific">Fodinibius halophilus</name>
    <dbReference type="NCBI Taxonomy" id="1736908"/>
    <lineage>
        <taxon>Bacteria</taxon>
        <taxon>Pseudomonadati</taxon>
        <taxon>Balneolota</taxon>
        <taxon>Balneolia</taxon>
        <taxon>Balneolales</taxon>
        <taxon>Balneolaceae</taxon>
        <taxon>Fodinibius</taxon>
    </lineage>
</organism>
<proteinExistence type="inferred from homology"/>
<dbReference type="Gene3D" id="1.20.1740.10">
    <property type="entry name" value="Amino acid/polyamine transporter I"/>
    <property type="match status" value="1"/>
</dbReference>
<keyword evidence="5 7" id="KW-1133">Transmembrane helix</keyword>
<feature type="transmembrane region" description="Helical" evidence="7">
    <location>
        <begin position="26"/>
        <end position="47"/>
    </location>
</feature>
<dbReference type="Pfam" id="PF21555">
    <property type="entry name" value="CCC_C_1st_pro"/>
    <property type="match status" value="1"/>
</dbReference>
<evidence type="ECO:0000256" key="1">
    <source>
        <dbReference type="ARBA" id="ARBA00004141"/>
    </source>
</evidence>
<comment type="similarity">
    <text evidence="2">Belongs to the SLC12A transporter family.</text>
</comment>
<dbReference type="InterPro" id="IPR004842">
    <property type="entry name" value="SLC12A_fam"/>
</dbReference>
<dbReference type="InterPro" id="IPR048753">
    <property type="entry name" value="CCC_C_1st_subdom"/>
</dbReference>
<feature type="transmembrane region" description="Helical" evidence="7">
    <location>
        <begin position="59"/>
        <end position="82"/>
    </location>
</feature>
<dbReference type="Pfam" id="PF00324">
    <property type="entry name" value="AA_permease"/>
    <property type="match status" value="1"/>
</dbReference>
<feature type="transmembrane region" description="Helical" evidence="7">
    <location>
        <begin position="210"/>
        <end position="231"/>
    </location>
</feature>
<dbReference type="RefSeq" id="WP_165269641.1">
    <property type="nucleotide sequence ID" value="NZ_JAALLS010000016.1"/>
</dbReference>
<dbReference type="PANTHER" id="PTHR11827:SF72">
    <property type="entry name" value="GH08340P"/>
    <property type="match status" value="1"/>
</dbReference>
<dbReference type="InterPro" id="IPR048752">
    <property type="entry name" value="CCC_C_2nd_subdom"/>
</dbReference>
<name>A0A6M1TEI0_9BACT</name>
<evidence type="ECO:0000256" key="2">
    <source>
        <dbReference type="ARBA" id="ARBA00010593"/>
    </source>
</evidence>
<dbReference type="Pfam" id="PF21554">
    <property type="entry name" value="CCC_C_2nd_pro"/>
    <property type="match status" value="1"/>
</dbReference>
<evidence type="ECO:0000256" key="6">
    <source>
        <dbReference type="ARBA" id="ARBA00023136"/>
    </source>
</evidence>
<gene>
    <name evidence="11" type="ORF">G3569_12560</name>
</gene>
<feature type="transmembrane region" description="Helical" evidence="7">
    <location>
        <begin position="139"/>
        <end position="157"/>
    </location>
</feature>
<feature type="domain" description="Amino acid permease/ SLC12A" evidence="8">
    <location>
        <begin position="31"/>
        <end position="453"/>
    </location>
</feature>
<evidence type="ECO:0000256" key="7">
    <source>
        <dbReference type="SAM" id="Phobius"/>
    </source>
</evidence>
<evidence type="ECO:0000259" key="8">
    <source>
        <dbReference type="Pfam" id="PF00324"/>
    </source>
</evidence>
<feature type="domain" description="Prokaryotic cation-chloride cotransporter first C-terminal subdomain" evidence="10">
    <location>
        <begin position="481"/>
        <end position="608"/>
    </location>
</feature>
<keyword evidence="4 7" id="KW-0812">Transmembrane</keyword>
<dbReference type="Proteomes" id="UP000479132">
    <property type="component" value="Unassembled WGS sequence"/>
</dbReference>
<feature type="transmembrane region" description="Helical" evidence="7">
    <location>
        <begin position="103"/>
        <end position="127"/>
    </location>
</feature>
<feature type="transmembrane region" description="Helical" evidence="7">
    <location>
        <begin position="339"/>
        <end position="356"/>
    </location>
</feature>
<evidence type="ECO:0000256" key="3">
    <source>
        <dbReference type="ARBA" id="ARBA00022448"/>
    </source>
</evidence>
<evidence type="ECO:0000256" key="5">
    <source>
        <dbReference type="ARBA" id="ARBA00022989"/>
    </source>
</evidence>
<evidence type="ECO:0000313" key="11">
    <source>
        <dbReference type="EMBL" id="NGP89184.1"/>
    </source>
</evidence>
<evidence type="ECO:0000259" key="9">
    <source>
        <dbReference type="Pfam" id="PF21554"/>
    </source>
</evidence>
<feature type="transmembrane region" description="Helical" evidence="7">
    <location>
        <begin position="287"/>
        <end position="311"/>
    </location>
</feature>
<keyword evidence="12" id="KW-1185">Reference proteome</keyword>
<dbReference type="AlphaFoldDB" id="A0A6M1TEI0"/>
<protein>
    <submittedName>
        <fullName evidence="11">Na-K-Cl cotransporter</fullName>
    </submittedName>
</protein>
<dbReference type="EMBL" id="JAALLS010000016">
    <property type="protein sequence ID" value="NGP89184.1"/>
    <property type="molecule type" value="Genomic_DNA"/>
</dbReference>
<sequence>MDEQAPGKATLQEQVEERESTEQQKYGTFGGVFVPTLLTILGVILFLRQGWVIGNAGLLGGWLIITLAFVIVTFTALSMSCITTNIRIKAGGAYSIISQSLGLEVGGSVGVPLYLAQTFAITMYIFGFREGWLYIFPDHYALVVDIAVFGILFLVAYMSAKLAFRIQYIILAVIVGALVSVGATVFTGVMDQSIQWWGTFPGAPESDFQGVSFWVVFAVLFPAATGIMAGANMSGELKNPKKSIPLGTLSAIAISYVIYMASGYWMAKVAPVDELVSNYNVMIDYALWAPAVLGGLLGATFSSALASIVGAPRILQALGHHRIFPGGDRFSELAENGEPRNAILLTGGLVLVTLLLRDLNTIAPLITMFFLITYMMINLVVFIEQQMDMISFRPTFPIPKFVPFLGTVGCLFTMFIINSTFGLIALSLVIVIYLYLTNRKLEVPYGDMRSGLFVSLAEWAAKRVSLLPENNERAWKANLLVPVRSARELRGSFSLIRNLVYPKGSLKLVGMGGSNGSSHFGESLMDFAMSFSRENVYTRWSIIDSDDFKEGVLTSLQTLQGTFFKPNILFLRLPTHKRYDEEIHSIINEARHNNMGIQLYVEDPIAQLGRSSAINVWIREQSPGWDLSMELGNVDLALLTAYKLKVNWDAQMRVITVVDEPQVEAAYRYLDNLLDAARLPEVLKHVEIGAFNEALQNAPQADLDLLGLPNDPNLDELRSYVETTQSACVFVADSGNENILA</sequence>
<evidence type="ECO:0000313" key="12">
    <source>
        <dbReference type="Proteomes" id="UP000479132"/>
    </source>
</evidence>
<comment type="caution">
    <text evidence="11">The sequence shown here is derived from an EMBL/GenBank/DDBJ whole genome shotgun (WGS) entry which is preliminary data.</text>
</comment>
<evidence type="ECO:0000256" key="4">
    <source>
        <dbReference type="ARBA" id="ARBA00022692"/>
    </source>
</evidence>